<dbReference type="EC" id="2.7.13.3" evidence="3"/>
<dbReference type="Pfam" id="PF02518">
    <property type="entry name" value="HATPase_c"/>
    <property type="match status" value="1"/>
</dbReference>
<keyword evidence="8" id="KW-0547">Nucleotide-binding</keyword>
<evidence type="ECO:0000256" key="1">
    <source>
        <dbReference type="ARBA" id="ARBA00000085"/>
    </source>
</evidence>
<proteinExistence type="predicted"/>
<evidence type="ECO:0000256" key="10">
    <source>
        <dbReference type="ARBA" id="ARBA00022840"/>
    </source>
</evidence>
<protein>
    <recommendedName>
        <fullName evidence="3">histidine kinase</fullName>
        <ecNumber evidence="3">2.7.13.3</ecNumber>
    </recommendedName>
</protein>
<keyword evidence="5" id="KW-0597">Phosphoprotein</keyword>
<keyword evidence="6" id="KW-0808">Transferase</keyword>
<dbReference type="eggNOG" id="COG0642">
    <property type="taxonomic scope" value="Bacteria"/>
</dbReference>
<evidence type="ECO:0000256" key="14">
    <source>
        <dbReference type="SAM" id="Phobius"/>
    </source>
</evidence>
<dbReference type="CDD" id="cd00082">
    <property type="entry name" value="HisKA"/>
    <property type="match status" value="1"/>
</dbReference>
<keyword evidence="4" id="KW-1003">Cell membrane</keyword>
<evidence type="ECO:0000256" key="11">
    <source>
        <dbReference type="ARBA" id="ARBA00022989"/>
    </source>
</evidence>
<comment type="caution">
    <text evidence="16">The sequence shown here is derived from an EMBL/GenBank/DDBJ whole genome shotgun (WGS) entry which is preliminary data.</text>
</comment>
<dbReference type="GO" id="GO:0016036">
    <property type="term" value="P:cellular response to phosphate starvation"/>
    <property type="evidence" value="ECO:0007669"/>
    <property type="project" value="TreeGrafter"/>
</dbReference>
<dbReference type="Gene3D" id="3.30.565.10">
    <property type="entry name" value="Histidine kinase-like ATPase, C-terminal domain"/>
    <property type="match status" value="1"/>
</dbReference>
<dbReference type="InterPro" id="IPR050351">
    <property type="entry name" value="BphY/WalK/GraS-like"/>
</dbReference>
<evidence type="ECO:0000256" key="12">
    <source>
        <dbReference type="ARBA" id="ARBA00023012"/>
    </source>
</evidence>
<gene>
    <name evidence="16" type="ORF">JCM21714_3974</name>
</gene>
<dbReference type="Proteomes" id="UP000019102">
    <property type="component" value="Unassembled WGS sequence"/>
</dbReference>
<evidence type="ECO:0000256" key="6">
    <source>
        <dbReference type="ARBA" id="ARBA00022679"/>
    </source>
</evidence>
<dbReference type="PRINTS" id="PR00344">
    <property type="entry name" value="BCTRLSENSOR"/>
</dbReference>
<dbReference type="InterPro" id="IPR036890">
    <property type="entry name" value="HATPase_C_sf"/>
</dbReference>
<keyword evidence="11 14" id="KW-1133">Transmembrane helix</keyword>
<evidence type="ECO:0000313" key="17">
    <source>
        <dbReference type="Proteomes" id="UP000019102"/>
    </source>
</evidence>
<evidence type="ECO:0000313" key="16">
    <source>
        <dbReference type="EMBL" id="GAE94784.1"/>
    </source>
</evidence>
<dbReference type="GO" id="GO:0004721">
    <property type="term" value="F:phosphoprotein phosphatase activity"/>
    <property type="evidence" value="ECO:0007669"/>
    <property type="project" value="TreeGrafter"/>
</dbReference>
<keyword evidence="10" id="KW-0067">ATP-binding</keyword>
<name>W4VPV2_9BACI</name>
<feature type="transmembrane region" description="Helical" evidence="14">
    <location>
        <begin position="41"/>
        <end position="58"/>
    </location>
</feature>
<dbReference type="InterPro" id="IPR003661">
    <property type="entry name" value="HisK_dim/P_dom"/>
</dbReference>
<comment type="subcellular location">
    <subcellularLocation>
        <location evidence="2">Cell membrane</location>
        <topology evidence="2">Multi-pass membrane protein</topology>
    </subcellularLocation>
</comment>
<dbReference type="GO" id="GO:0005886">
    <property type="term" value="C:plasma membrane"/>
    <property type="evidence" value="ECO:0007669"/>
    <property type="project" value="UniProtKB-SubCell"/>
</dbReference>
<dbReference type="InterPro" id="IPR005467">
    <property type="entry name" value="His_kinase_dom"/>
</dbReference>
<accession>W4VPV2</accession>
<evidence type="ECO:0000256" key="3">
    <source>
        <dbReference type="ARBA" id="ARBA00012438"/>
    </source>
</evidence>
<feature type="transmembrane region" description="Helical" evidence="14">
    <location>
        <begin position="12"/>
        <end position="29"/>
    </location>
</feature>
<feature type="domain" description="Histidine kinase" evidence="15">
    <location>
        <begin position="121"/>
        <end position="328"/>
    </location>
</feature>
<keyword evidence="17" id="KW-1185">Reference proteome</keyword>
<comment type="catalytic activity">
    <reaction evidence="1">
        <text>ATP + protein L-histidine = ADP + protein N-phospho-L-histidine.</text>
        <dbReference type="EC" id="2.7.13.3"/>
    </reaction>
</comment>
<dbReference type="SMART" id="SM00387">
    <property type="entry name" value="HATPase_c"/>
    <property type="match status" value="1"/>
</dbReference>
<sequence>MIRKFLIERISWVSLIVLLQLLALILAYLDSSLSIDSMFYYVFLSLVISSLFVVIRYFKETSFFKELDLRDSTTDITSLPEPNSPFESFIYNEITSLIEQLEKDSSTNRLLLEQEKDEMLSWIHEVKTPLTALKLIIDRTEDHQLKSELMHEWLRIYYLLDQQLHKKRIPFIENDLFIENVELESILYSEIHMLRSWCLKKGIGFDVELSSTHVLTDVKWLSFILRQILTNAVKYSEEGSEITIQSAVQKGQTILNVTDNGRGIDPPRDVPRIFDKGFTSINKHQDQHATGMGLYLAKKAAIPLGIHISVWSTVGRGTTFTLTFSKENRFLQIQGE</sequence>
<evidence type="ECO:0000256" key="4">
    <source>
        <dbReference type="ARBA" id="ARBA00022475"/>
    </source>
</evidence>
<dbReference type="OrthoDB" id="9780487at2"/>
<dbReference type="InterPro" id="IPR003594">
    <property type="entry name" value="HATPase_dom"/>
</dbReference>
<dbReference type="SUPFAM" id="SSF55874">
    <property type="entry name" value="ATPase domain of HSP90 chaperone/DNA topoisomerase II/histidine kinase"/>
    <property type="match status" value="1"/>
</dbReference>
<dbReference type="PROSITE" id="PS50109">
    <property type="entry name" value="HIS_KIN"/>
    <property type="match status" value="1"/>
</dbReference>
<evidence type="ECO:0000256" key="5">
    <source>
        <dbReference type="ARBA" id="ARBA00022553"/>
    </source>
</evidence>
<dbReference type="GO" id="GO:0000155">
    <property type="term" value="F:phosphorelay sensor kinase activity"/>
    <property type="evidence" value="ECO:0007669"/>
    <property type="project" value="InterPro"/>
</dbReference>
<dbReference type="PANTHER" id="PTHR45453">
    <property type="entry name" value="PHOSPHATE REGULON SENSOR PROTEIN PHOR"/>
    <property type="match status" value="1"/>
</dbReference>
<keyword evidence="12" id="KW-0902">Two-component regulatory system</keyword>
<evidence type="ECO:0000256" key="7">
    <source>
        <dbReference type="ARBA" id="ARBA00022692"/>
    </source>
</evidence>
<keyword evidence="13 14" id="KW-0472">Membrane</keyword>
<dbReference type="InterPro" id="IPR004358">
    <property type="entry name" value="Sig_transdc_His_kin-like_C"/>
</dbReference>
<evidence type="ECO:0000259" key="15">
    <source>
        <dbReference type="PROSITE" id="PS50109"/>
    </source>
</evidence>
<dbReference type="EMBL" id="BAVS01000031">
    <property type="protein sequence ID" value="GAE94784.1"/>
    <property type="molecule type" value="Genomic_DNA"/>
</dbReference>
<evidence type="ECO:0000256" key="8">
    <source>
        <dbReference type="ARBA" id="ARBA00022741"/>
    </source>
</evidence>
<evidence type="ECO:0000256" key="2">
    <source>
        <dbReference type="ARBA" id="ARBA00004651"/>
    </source>
</evidence>
<keyword evidence="9 16" id="KW-0418">Kinase</keyword>
<organism evidence="16 17">
    <name type="scientific">Gracilibacillus boraciitolerans JCM 21714</name>
    <dbReference type="NCBI Taxonomy" id="1298598"/>
    <lineage>
        <taxon>Bacteria</taxon>
        <taxon>Bacillati</taxon>
        <taxon>Bacillota</taxon>
        <taxon>Bacilli</taxon>
        <taxon>Bacillales</taxon>
        <taxon>Bacillaceae</taxon>
        <taxon>Gracilibacillus</taxon>
    </lineage>
</organism>
<keyword evidence="7 14" id="KW-0812">Transmembrane</keyword>
<evidence type="ECO:0000256" key="9">
    <source>
        <dbReference type="ARBA" id="ARBA00022777"/>
    </source>
</evidence>
<dbReference type="RefSeq" id="WP_035725466.1">
    <property type="nucleotide sequence ID" value="NZ_BAVS01000031.1"/>
</dbReference>
<dbReference type="STRING" id="1298598.JCM21714_3974"/>
<dbReference type="PANTHER" id="PTHR45453:SF2">
    <property type="entry name" value="HISTIDINE KINASE"/>
    <property type="match status" value="1"/>
</dbReference>
<reference evidence="16 17" key="1">
    <citation type="journal article" date="2014" name="Genome Announc.">
        <title>Draft Genome Sequence of the Boron-Tolerant and Moderately Halotolerant Bacterium Gracilibacillus boraciitolerans JCM 21714T.</title>
        <authorList>
            <person name="Ahmed I."/>
            <person name="Oshima K."/>
            <person name="Suda W."/>
            <person name="Kitamura K."/>
            <person name="Iida T."/>
            <person name="Ohmori Y."/>
            <person name="Fujiwara T."/>
            <person name="Hattori M."/>
            <person name="Ohkuma M."/>
        </authorList>
    </citation>
    <scope>NUCLEOTIDE SEQUENCE [LARGE SCALE GENOMIC DNA]</scope>
    <source>
        <strain evidence="16 17">JCM 21714</strain>
    </source>
</reference>
<evidence type="ECO:0000256" key="13">
    <source>
        <dbReference type="ARBA" id="ARBA00023136"/>
    </source>
</evidence>
<dbReference type="GO" id="GO:0005524">
    <property type="term" value="F:ATP binding"/>
    <property type="evidence" value="ECO:0007669"/>
    <property type="project" value="UniProtKB-KW"/>
</dbReference>
<dbReference type="AlphaFoldDB" id="W4VPV2"/>